<keyword evidence="3" id="KW-1185">Reference proteome</keyword>
<dbReference type="Proteomes" id="UP000481861">
    <property type="component" value="Unassembled WGS sequence"/>
</dbReference>
<feature type="compositionally biased region" description="Pro residues" evidence="1">
    <location>
        <begin position="107"/>
        <end position="121"/>
    </location>
</feature>
<evidence type="ECO:0000256" key="1">
    <source>
        <dbReference type="SAM" id="MobiDB-lite"/>
    </source>
</evidence>
<dbReference type="EMBL" id="JAADJZ010000014">
    <property type="protein sequence ID" value="KAF2870303.1"/>
    <property type="molecule type" value="Genomic_DNA"/>
</dbReference>
<gene>
    <name evidence="2" type="ORF">BDV95DRAFT_78459</name>
</gene>
<evidence type="ECO:0000313" key="2">
    <source>
        <dbReference type="EMBL" id="KAF2870303.1"/>
    </source>
</evidence>
<proteinExistence type="predicted"/>
<sequence length="207" mass="22671">MDGDLGCRELTLCLAAAPPSSSAPTTSTTYLLSGECMHACVRRSNHILHDSVHARSSVPPQSHERDSSRNAPQQDRLQTTDHVHTDSIIKAGEKDSTHQLSTRKCSPPAPPLSPRRLPSPPSLTVRASPNTPDPIQTNRSIVPIPYLPTYQLLHASRMQSIPSTPHYCSMYILPSSFASRPIVVDLDLLPCYCNLCTYSNLRAIPPT</sequence>
<feature type="region of interest" description="Disordered" evidence="1">
    <location>
        <begin position="52"/>
        <end position="139"/>
    </location>
</feature>
<protein>
    <submittedName>
        <fullName evidence="2">Uncharacterized protein</fullName>
    </submittedName>
</protein>
<feature type="compositionally biased region" description="Basic and acidic residues" evidence="1">
    <location>
        <begin position="78"/>
        <end position="97"/>
    </location>
</feature>
<comment type="caution">
    <text evidence="2">The sequence shown here is derived from an EMBL/GenBank/DDBJ whole genome shotgun (WGS) entry which is preliminary data.</text>
</comment>
<reference evidence="2 3" key="1">
    <citation type="submission" date="2020-01" db="EMBL/GenBank/DDBJ databases">
        <authorList>
            <consortium name="DOE Joint Genome Institute"/>
            <person name="Haridas S."/>
            <person name="Albert R."/>
            <person name="Binder M."/>
            <person name="Bloem J."/>
            <person name="Labutti K."/>
            <person name="Salamov A."/>
            <person name="Andreopoulos B."/>
            <person name="Baker S.E."/>
            <person name="Barry K."/>
            <person name="Bills G."/>
            <person name="Bluhm B.H."/>
            <person name="Cannon C."/>
            <person name="Castanera R."/>
            <person name="Culley D.E."/>
            <person name="Daum C."/>
            <person name="Ezra D."/>
            <person name="Gonzalez J.B."/>
            <person name="Henrissat B."/>
            <person name="Kuo A."/>
            <person name="Liang C."/>
            <person name="Lipzen A."/>
            <person name="Lutzoni F."/>
            <person name="Magnuson J."/>
            <person name="Mondo S."/>
            <person name="Nolan M."/>
            <person name="Ohm R."/>
            <person name="Pangilinan J."/>
            <person name="Park H.-J.H."/>
            <person name="Ramirez L."/>
            <person name="Alfaro M."/>
            <person name="Sun H."/>
            <person name="Tritt A."/>
            <person name="Yoshinaga Y."/>
            <person name="Zwiers L.-H.L."/>
            <person name="Turgeon B.G."/>
            <person name="Goodwin S.B."/>
            <person name="Spatafora J.W."/>
            <person name="Crous P.W."/>
            <person name="Grigoriev I.V."/>
        </authorList>
    </citation>
    <scope>NUCLEOTIDE SEQUENCE [LARGE SCALE GENOMIC DNA]</scope>
    <source>
        <strain evidence="2 3">CBS 611.86</strain>
    </source>
</reference>
<evidence type="ECO:0000313" key="3">
    <source>
        <dbReference type="Proteomes" id="UP000481861"/>
    </source>
</evidence>
<feature type="compositionally biased region" description="Polar residues" evidence="1">
    <location>
        <begin position="125"/>
        <end position="139"/>
    </location>
</feature>
<organism evidence="2 3">
    <name type="scientific">Massariosphaeria phaeospora</name>
    <dbReference type="NCBI Taxonomy" id="100035"/>
    <lineage>
        <taxon>Eukaryota</taxon>
        <taxon>Fungi</taxon>
        <taxon>Dikarya</taxon>
        <taxon>Ascomycota</taxon>
        <taxon>Pezizomycotina</taxon>
        <taxon>Dothideomycetes</taxon>
        <taxon>Pleosporomycetidae</taxon>
        <taxon>Pleosporales</taxon>
        <taxon>Pleosporales incertae sedis</taxon>
        <taxon>Massariosphaeria</taxon>
    </lineage>
</organism>
<accession>A0A7C8MA97</accession>
<dbReference type="AlphaFoldDB" id="A0A7C8MA97"/>
<name>A0A7C8MA97_9PLEO</name>